<dbReference type="PANTHER" id="PTHR33164:SF43">
    <property type="entry name" value="HTH-TYPE TRANSCRIPTIONAL REPRESSOR YETL"/>
    <property type="match status" value="1"/>
</dbReference>
<dbReference type="GO" id="GO:0006950">
    <property type="term" value="P:response to stress"/>
    <property type="evidence" value="ECO:0007669"/>
    <property type="project" value="TreeGrafter"/>
</dbReference>
<dbReference type="GO" id="GO:0003700">
    <property type="term" value="F:DNA-binding transcription factor activity"/>
    <property type="evidence" value="ECO:0007669"/>
    <property type="project" value="InterPro"/>
</dbReference>
<dbReference type="Gene3D" id="1.10.10.10">
    <property type="entry name" value="Winged helix-like DNA-binding domain superfamily/Winged helix DNA-binding domain"/>
    <property type="match status" value="1"/>
</dbReference>
<name>A0A847SCN4_9NEIS</name>
<protein>
    <submittedName>
        <fullName evidence="2">MarR family transcriptional regulator</fullName>
    </submittedName>
</protein>
<dbReference type="SUPFAM" id="SSF46785">
    <property type="entry name" value="Winged helix' DNA-binding domain"/>
    <property type="match status" value="1"/>
</dbReference>
<dbReference type="AlphaFoldDB" id="A0A847SCN4"/>
<dbReference type="InterPro" id="IPR011991">
    <property type="entry name" value="ArsR-like_HTH"/>
</dbReference>
<keyword evidence="3" id="KW-1185">Reference proteome</keyword>
<organism evidence="2 3">
    <name type="scientific">Leeia aquatica</name>
    <dbReference type="NCBI Taxonomy" id="2725557"/>
    <lineage>
        <taxon>Bacteria</taxon>
        <taxon>Pseudomonadati</taxon>
        <taxon>Pseudomonadota</taxon>
        <taxon>Betaproteobacteria</taxon>
        <taxon>Neisseriales</taxon>
        <taxon>Leeiaceae</taxon>
        <taxon>Leeia</taxon>
    </lineage>
</organism>
<dbReference type="InterPro" id="IPR036388">
    <property type="entry name" value="WH-like_DNA-bd_sf"/>
</dbReference>
<dbReference type="InterPro" id="IPR039422">
    <property type="entry name" value="MarR/SlyA-like"/>
</dbReference>
<dbReference type="InterPro" id="IPR000835">
    <property type="entry name" value="HTH_MarR-typ"/>
</dbReference>
<dbReference type="InterPro" id="IPR036390">
    <property type="entry name" value="WH_DNA-bd_sf"/>
</dbReference>
<dbReference type="Proteomes" id="UP000587991">
    <property type="component" value="Unassembled WGS sequence"/>
</dbReference>
<dbReference type="SMART" id="SM00347">
    <property type="entry name" value="HTH_MARR"/>
    <property type="match status" value="1"/>
</dbReference>
<dbReference type="PANTHER" id="PTHR33164">
    <property type="entry name" value="TRANSCRIPTIONAL REGULATOR, MARR FAMILY"/>
    <property type="match status" value="1"/>
</dbReference>
<evidence type="ECO:0000313" key="2">
    <source>
        <dbReference type="EMBL" id="NLR74908.1"/>
    </source>
</evidence>
<feature type="domain" description="HTH marR-type" evidence="1">
    <location>
        <begin position="4"/>
        <end position="137"/>
    </location>
</feature>
<reference evidence="2 3" key="1">
    <citation type="submission" date="2020-04" db="EMBL/GenBank/DDBJ databases">
        <title>Draft genome of Leeia sp. IMCC25680.</title>
        <authorList>
            <person name="Song J."/>
            <person name="Cho J.-C."/>
        </authorList>
    </citation>
    <scope>NUCLEOTIDE SEQUENCE [LARGE SCALE GENOMIC DNA]</scope>
    <source>
        <strain evidence="2 3">IMCC25680</strain>
    </source>
</reference>
<gene>
    <name evidence="2" type="ORF">HF682_07035</name>
</gene>
<evidence type="ECO:0000313" key="3">
    <source>
        <dbReference type="Proteomes" id="UP000587991"/>
    </source>
</evidence>
<proteinExistence type="predicted"/>
<dbReference type="PROSITE" id="PS50995">
    <property type="entry name" value="HTH_MARR_2"/>
    <property type="match status" value="1"/>
</dbReference>
<accession>A0A847SCN4</accession>
<dbReference type="Pfam" id="PF12802">
    <property type="entry name" value="MarR_2"/>
    <property type="match status" value="1"/>
</dbReference>
<dbReference type="EMBL" id="JABAIM010000001">
    <property type="protein sequence ID" value="NLR74908.1"/>
    <property type="molecule type" value="Genomic_DNA"/>
</dbReference>
<evidence type="ECO:0000259" key="1">
    <source>
        <dbReference type="PROSITE" id="PS50995"/>
    </source>
</evidence>
<comment type="caution">
    <text evidence="2">The sequence shown here is derived from an EMBL/GenBank/DDBJ whole genome shotgun (WGS) entry which is preliminary data.</text>
</comment>
<sequence length="145" mass="15655">MDAISQLTLMVFRLNGQLLAWGDELVAPLGLTSARWQTLGAMAMADQPLTAPQIAEVMGMTRQGAQKQLNVLLELGWVAAQANPAHKRSPQYGLTPQGNERYLGAKTLWEAEVSRLARAVPADEADQATATLHRLLQLLSLGTPA</sequence>
<dbReference type="CDD" id="cd00090">
    <property type="entry name" value="HTH_ARSR"/>
    <property type="match status" value="1"/>
</dbReference>